<dbReference type="CDD" id="cd07379">
    <property type="entry name" value="MPP_239FB"/>
    <property type="match status" value="1"/>
</dbReference>
<dbReference type="SUPFAM" id="SSF56300">
    <property type="entry name" value="Metallo-dependent phosphatases"/>
    <property type="match status" value="1"/>
</dbReference>
<keyword evidence="3" id="KW-1185">Reference proteome</keyword>
<dbReference type="EMBL" id="BAABBN010000007">
    <property type="protein sequence ID" value="GAA3923892.1"/>
    <property type="molecule type" value="Genomic_DNA"/>
</dbReference>
<evidence type="ECO:0000313" key="3">
    <source>
        <dbReference type="Proteomes" id="UP001501565"/>
    </source>
</evidence>
<dbReference type="InterPro" id="IPR051693">
    <property type="entry name" value="UPF0046_metallophosphoest"/>
</dbReference>
<accession>A0ABP7MIR7</accession>
<comment type="caution">
    <text evidence="2">The sequence shown here is derived from an EMBL/GenBank/DDBJ whole genome shotgun (WGS) entry which is preliminary data.</text>
</comment>
<evidence type="ECO:0000313" key="2">
    <source>
        <dbReference type="EMBL" id="GAA3923892.1"/>
    </source>
</evidence>
<name>A0ABP7MIR7_9GAMM</name>
<dbReference type="Proteomes" id="UP001501565">
    <property type="component" value="Unassembled WGS sequence"/>
</dbReference>
<dbReference type="RefSeq" id="WP_344798051.1">
    <property type="nucleotide sequence ID" value="NZ_BAABBN010000007.1"/>
</dbReference>
<dbReference type="PANTHER" id="PTHR12905">
    <property type="entry name" value="METALLOPHOSPHOESTERASE"/>
    <property type="match status" value="1"/>
</dbReference>
<dbReference type="PANTHER" id="PTHR12905:SF0">
    <property type="entry name" value="CALCINEURIN-LIKE PHOSPHOESTERASE DOMAIN-CONTAINING PROTEIN"/>
    <property type="match status" value="1"/>
</dbReference>
<feature type="domain" description="Calcineurin-like phosphoesterase" evidence="1">
    <location>
        <begin position="1"/>
        <end position="172"/>
    </location>
</feature>
<dbReference type="InterPro" id="IPR029052">
    <property type="entry name" value="Metallo-depent_PP-like"/>
</dbReference>
<sequence length="206" mass="23749">MRFVVISDTHGMYPKVSVPDGDVLIHCGDILARGRLSEIDTLNGWLESLPHEHKIIIAGNHDRCFQKHQQETLEKLTSAIYLQDSSVVINGLKFYGSPWTPEFYDWYFMLNRRERAEKWKLIEEDTDVLITHGPPFSILDQVLEGEHVGCPELLKRVKEVSPKYHLFGHIHEGYGMVEDGDTTYINASLNNVKYRPVNMPWVLDIS</sequence>
<reference evidence="3" key="1">
    <citation type="journal article" date="2019" name="Int. J. Syst. Evol. Microbiol.">
        <title>The Global Catalogue of Microorganisms (GCM) 10K type strain sequencing project: providing services to taxonomists for standard genome sequencing and annotation.</title>
        <authorList>
            <consortium name="The Broad Institute Genomics Platform"/>
            <consortium name="The Broad Institute Genome Sequencing Center for Infectious Disease"/>
            <person name="Wu L."/>
            <person name="Ma J."/>
        </authorList>
    </citation>
    <scope>NUCLEOTIDE SEQUENCE [LARGE SCALE GENOMIC DNA]</scope>
    <source>
        <strain evidence="3">JCM 17551</strain>
    </source>
</reference>
<dbReference type="Gene3D" id="3.60.21.10">
    <property type="match status" value="1"/>
</dbReference>
<dbReference type="Pfam" id="PF00149">
    <property type="entry name" value="Metallophos"/>
    <property type="match status" value="1"/>
</dbReference>
<gene>
    <name evidence="2" type="ORF">GCM10022277_19620</name>
</gene>
<protein>
    <recommendedName>
        <fullName evidence="1">Calcineurin-like phosphoesterase domain-containing protein</fullName>
    </recommendedName>
</protein>
<dbReference type="InterPro" id="IPR004843">
    <property type="entry name" value="Calcineurin-like_PHP"/>
</dbReference>
<proteinExistence type="predicted"/>
<evidence type="ECO:0000259" key="1">
    <source>
        <dbReference type="Pfam" id="PF00149"/>
    </source>
</evidence>
<organism evidence="2 3">
    <name type="scientific">Litoribacillus peritrichatus</name>
    <dbReference type="NCBI Taxonomy" id="718191"/>
    <lineage>
        <taxon>Bacteria</taxon>
        <taxon>Pseudomonadati</taxon>
        <taxon>Pseudomonadota</taxon>
        <taxon>Gammaproteobacteria</taxon>
        <taxon>Oceanospirillales</taxon>
        <taxon>Oceanospirillaceae</taxon>
        <taxon>Litoribacillus</taxon>
    </lineage>
</organism>